<proteinExistence type="predicted"/>
<feature type="compositionally biased region" description="Basic and acidic residues" evidence="1">
    <location>
        <begin position="453"/>
        <end position="469"/>
    </location>
</feature>
<accession>A0A0G4F5K6</accession>
<evidence type="ECO:0000313" key="2">
    <source>
        <dbReference type="EMBL" id="CEM07770.1"/>
    </source>
</evidence>
<reference evidence="2 3" key="1">
    <citation type="submission" date="2014-11" db="EMBL/GenBank/DDBJ databases">
        <authorList>
            <person name="Zhu J."/>
            <person name="Qi W."/>
            <person name="Song R."/>
        </authorList>
    </citation>
    <scope>NUCLEOTIDE SEQUENCE [LARGE SCALE GENOMIC DNA]</scope>
</reference>
<feature type="compositionally biased region" description="Acidic residues" evidence="1">
    <location>
        <begin position="476"/>
        <end position="487"/>
    </location>
</feature>
<feature type="compositionally biased region" description="Pro residues" evidence="1">
    <location>
        <begin position="1"/>
        <end position="11"/>
    </location>
</feature>
<gene>
    <name evidence="2" type="ORF">Vbra_4172</name>
</gene>
<dbReference type="EMBL" id="CDMY01000377">
    <property type="protein sequence ID" value="CEM07770.1"/>
    <property type="molecule type" value="Genomic_DNA"/>
</dbReference>
<feature type="compositionally biased region" description="Low complexity" evidence="1">
    <location>
        <begin position="494"/>
        <end position="506"/>
    </location>
</feature>
<feature type="compositionally biased region" description="Polar residues" evidence="1">
    <location>
        <begin position="536"/>
        <end position="547"/>
    </location>
</feature>
<evidence type="ECO:0000313" key="3">
    <source>
        <dbReference type="Proteomes" id="UP000041254"/>
    </source>
</evidence>
<feature type="compositionally biased region" description="Polar residues" evidence="1">
    <location>
        <begin position="117"/>
        <end position="129"/>
    </location>
</feature>
<organism evidence="2 3">
    <name type="scientific">Vitrella brassicaformis (strain CCMP3155)</name>
    <dbReference type="NCBI Taxonomy" id="1169540"/>
    <lineage>
        <taxon>Eukaryota</taxon>
        <taxon>Sar</taxon>
        <taxon>Alveolata</taxon>
        <taxon>Colpodellida</taxon>
        <taxon>Vitrellaceae</taxon>
        <taxon>Vitrella</taxon>
    </lineage>
</organism>
<feature type="region of interest" description="Disordered" evidence="1">
    <location>
        <begin position="371"/>
        <end position="396"/>
    </location>
</feature>
<name>A0A0G4F5K6_VITBC</name>
<dbReference type="AlphaFoldDB" id="A0A0G4F5K6"/>
<feature type="compositionally biased region" description="Low complexity" evidence="1">
    <location>
        <begin position="385"/>
        <end position="395"/>
    </location>
</feature>
<keyword evidence="3" id="KW-1185">Reference proteome</keyword>
<feature type="compositionally biased region" description="Basic residues" evidence="1">
    <location>
        <begin position="434"/>
        <end position="445"/>
    </location>
</feature>
<evidence type="ECO:0000256" key="1">
    <source>
        <dbReference type="SAM" id="MobiDB-lite"/>
    </source>
</evidence>
<sequence>MSQPPQRPLAPRPVLVTPNVMAGSAGEGSAQKPPPVHPRVRPQLSPTSGYGRPGANLSPGFVAGRPAAAHLQPYRGAYSQSQDLSGMAPRSAQNLTMPAPSRTPQPTRTGPPPRPQLTATGSHSTLPPNIIQYTNTAATPQGPANLPEAHASYDFRPKQKPFHPQQQQQQQQRGFFQPPWLAMKRGLGFGSGPGTQGQGETTPVPFMPPWVGGGGGGGHQVRPPQHQYQQLMHQHQQVTGRGTLPAMMPQQLQKKQGGGGIAMPGNMGRGVDGGMGMDGGILPDRSYLPPAPYPQRPPVMVRDQHHVLPAAGVIYTNSSEPDLQAPYDSRGATFYPTPNVGAIIPEEGGEQDDTNMTNGGLVTPLSNLVAHQQQQQQNGGGTTTTGGPSKPPQGGFARIPRAHSTIRQEINALQINQDSSTQAVLKGEATRDIRIKKKQHQKGKTRSAGISPELREHMGNFMRGEKGAKPDVGVGEGEEGIEEEGDGEGGGKGSVSSGVGVLLPERPTQPPPPLYEDEDYEEGQMRSESEYYPHQLSESDQLEQSRSVRVRSVAGPQMSAAAADGAGASSSEPSSSAASAADAVITGDRQEGVPFSAVPREVMPTIAQCLSSSSYAGMIALSRFDKALRNDIAPILLPLLLRVLGVLLPTLGFGSFLVCIIPQLPLPAALSHGCCIAYLIQQLTRRLFMLERGGNWRRWRPHLEMLYILRGRRPVVLGDEHFDAFGSRAAFVGRTEAVRQWKILSRGITVADDLGRQRLLMDHDGILCPPTGRSRPTLLASPSPLFPNAFDPASPPTQMEAFVTYPTYACMVAFELFYWLRYGEHIRWIKSWRSCRPSFAAFQHVCQLLAISASDVAQVGGWPRGVAVFDKERPDGAAVRHDRLVVVGSEVMGEGHMAVIRVEDWGSRRDVDICTTEAAPYDKTRRVVMDNLGEHLGGKMWAEEIEL</sequence>
<feature type="compositionally biased region" description="Low complexity" evidence="1">
    <location>
        <begin position="559"/>
        <end position="583"/>
    </location>
</feature>
<protein>
    <submittedName>
        <fullName evidence="2">Uncharacterized protein</fullName>
    </submittedName>
</protein>
<feature type="region of interest" description="Disordered" evidence="1">
    <location>
        <begin position="428"/>
        <end position="583"/>
    </location>
</feature>
<dbReference type="VEuPathDB" id="CryptoDB:Vbra_4172"/>
<feature type="region of interest" description="Disordered" evidence="1">
    <location>
        <begin position="1"/>
        <end position="129"/>
    </location>
</feature>
<dbReference type="Proteomes" id="UP000041254">
    <property type="component" value="Unassembled WGS sequence"/>
</dbReference>
<dbReference type="InParanoid" id="A0A0G4F5K6"/>